<dbReference type="Proteomes" id="UP000233837">
    <property type="component" value="Unassembled WGS sequence"/>
</dbReference>
<evidence type="ECO:0000259" key="6">
    <source>
        <dbReference type="Pfam" id="PF13943"/>
    </source>
</evidence>
<dbReference type="InterPro" id="IPR038214">
    <property type="entry name" value="WPP_sf"/>
</dbReference>
<dbReference type="InterPro" id="IPR025265">
    <property type="entry name" value="WPP_dom"/>
</dbReference>
<dbReference type="PANTHER" id="PTHR34362">
    <property type="entry name" value="WPP DOMAIN-CONTAINING PROTEIN 1-RELATED"/>
    <property type="match status" value="1"/>
</dbReference>
<dbReference type="InterPro" id="IPR044692">
    <property type="entry name" value="WPP1/2/3"/>
</dbReference>
<keyword evidence="3" id="KW-0963">Cytoplasm</keyword>
<feature type="compositionally biased region" description="Acidic residues" evidence="5">
    <location>
        <begin position="1"/>
        <end position="16"/>
    </location>
</feature>
<dbReference type="GO" id="GO:0005737">
    <property type="term" value="C:cytoplasm"/>
    <property type="evidence" value="ECO:0007669"/>
    <property type="project" value="UniProtKB-SubCell"/>
</dbReference>
<feature type="region of interest" description="Disordered" evidence="5">
    <location>
        <begin position="1"/>
        <end position="28"/>
    </location>
</feature>
<dbReference type="GO" id="GO:0048527">
    <property type="term" value="P:lateral root development"/>
    <property type="evidence" value="ECO:0007669"/>
    <property type="project" value="InterPro"/>
</dbReference>
<dbReference type="AlphaFoldDB" id="A0A2I0V7S0"/>
<reference evidence="7 8" key="1">
    <citation type="journal article" date="2016" name="Sci. Rep.">
        <title>The Dendrobium catenatum Lindl. genome sequence provides insights into polysaccharide synthase, floral development and adaptive evolution.</title>
        <authorList>
            <person name="Zhang G.Q."/>
            <person name="Xu Q."/>
            <person name="Bian C."/>
            <person name="Tsai W.C."/>
            <person name="Yeh C.M."/>
            <person name="Liu K.W."/>
            <person name="Yoshida K."/>
            <person name="Zhang L.S."/>
            <person name="Chang S.B."/>
            <person name="Chen F."/>
            <person name="Shi Y."/>
            <person name="Su Y.Y."/>
            <person name="Zhang Y.Q."/>
            <person name="Chen L.J."/>
            <person name="Yin Y."/>
            <person name="Lin M."/>
            <person name="Huang H."/>
            <person name="Deng H."/>
            <person name="Wang Z.W."/>
            <person name="Zhu S.L."/>
            <person name="Zhao X."/>
            <person name="Deng C."/>
            <person name="Niu S.C."/>
            <person name="Huang J."/>
            <person name="Wang M."/>
            <person name="Liu G.H."/>
            <person name="Yang H.J."/>
            <person name="Xiao X.J."/>
            <person name="Hsiao Y.Y."/>
            <person name="Wu W.L."/>
            <person name="Chen Y.Y."/>
            <person name="Mitsuda N."/>
            <person name="Ohme-Takagi M."/>
            <person name="Luo Y.B."/>
            <person name="Van de Peer Y."/>
            <person name="Liu Z.J."/>
        </authorList>
    </citation>
    <scope>NUCLEOTIDE SEQUENCE [LARGE SCALE GENOMIC DNA]</scope>
    <source>
        <tissue evidence="7">The whole plant</tissue>
    </source>
</reference>
<dbReference type="Pfam" id="PF13943">
    <property type="entry name" value="WPP"/>
    <property type="match status" value="1"/>
</dbReference>
<dbReference type="GO" id="GO:0000278">
    <property type="term" value="P:mitotic cell cycle"/>
    <property type="evidence" value="ECO:0007669"/>
    <property type="project" value="InterPro"/>
</dbReference>
<evidence type="ECO:0000256" key="4">
    <source>
        <dbReference type="ARBA" id="ARBA00023242"/>
    </source>
</evidence>
<dbReference type="OrthoDB" id="1927559at2759"/>
<organism evidence="7 8">
    <name type="scientific">Dendrobium catenatum</name>
    <dbReference type="NCBI Taxonomy" id="906689"/>
    <lineage>
        <taxon>Eukaryota</taxon>
        <taxon>Viridiplantae</taxon>
        <taxon>Streptophyta</taxon>
        <taxon>Embryophyta</taxon>
        <taxon>Tracheophyta</taxon>
        <taxon>Spermatophyta</taxon>
        <taxon>Magnoliopsida</taxon>
        <taxon>Liliopsida</taxon>
        <taxon>Asparagales</taxon>
        <taxon>Orchidaceae</taxon>
        <taxon>Epidendroideae</taxon>
        <taxon>Malaxideae</taxon>
        <taxon>Dendrobiinae</taxon>
        <taxon>Dendrobium</taxon>
    </lineage>
</organism>
<dbReference type="PANTHER" id="PTHR34362:SF1">
    <property type="entry name" value="WPP DOMAIN-CONTAINING PROTEIN 1-RELATED"/>
    <property type="match status" value="1"/>
</dbReference>
<evidence type="ECO:0000256" key="2">
    <source>
        <dbReference type="ARBA" id="ARBA00004496"/>
    </source>
</evidence>
<evidence type="ECO:0000313" key="8">
    <source>
        <dbReference type="Proteomes" id="UP000233837"/>
    </source>
</evidence>
<name>A0A2I0V7S0_9ASPA</name>
<sequence>MAEDSEDFMQEGEGEVENPKSDDKPATATSLAISFPSFSVNLWPPSQRTRDAIINNRIEDLSTPSIISEDYGTLPSEEASAVARRIEQEAFDIASTYVSPPSAPKAVEFISTEAVVDKWMEIHKIYSKEMCRRMIQYLKAKVSSVSLTPVEANAAPAAEYSGNASDSVPKHTEPTGEDIASGESEPAVA</sequence>
<proteinExistence type="predicted"/>
<feature type="region of interest" description="Disordered" evidence="5">
    <location>
        <begin position="158"/>
        <end position="189"/>
    </location>
</feature>
<dbReference type="GO" id="GO:0005634">
    <property type="term" value="C:nucleus"/>
    <property type="evidence" value="ECO:0007669"/>
    <property type="project" value="UniProtKB-SubCell"/>
</dbReference>
<evidence type="ECO:0000313" key="7">
    <source>
        <dbReference type="EMBL" id="PKU59455.1"/>
    </source>
</evidence>
<keyword evidence="4" id="KW-0539">Nucleus</keyword>
<dbReference type="Gene3D" id="1.10.246.200">
    <property type="entry name" value="WPP domain"/>
    <property type="match status" value="1"/>
</dbReference>
<reference evidence="7 8" key="2">
    <citation type="journal article" date="2017" name="Nature">
        <title>The Apostasia genome and the evolution of orchids.</title>
        <authorList>
            <person name="Zhang G.Q."/>
            <person name="Liu K.W."/>
            <person name="Li Z."/>
            <person name="Lohaus R."/>
            <person name="Hsiao Y.Y."/>
            <person name="Niu S.C."/>
            <person name="Wang J.Y."/>
            <person name="Lin Y.C."/>
            <person name="Xu Q."/>
            <person name="Chen L.J."/>
            <person name="Yoshida K."/>
            <person name="Fujiwara S."/>
            <person name="Wang Z.W."/>
            <person name="Zhang Y.Q."/>
            <person name="Mitsuda N."/>
            <person name="Wang M."/>
            <person name="Liu G.H."/>
            <person name="Pecoraro L."/>
            <person name="Huang H.X."/>
            <person name="Xiao X.J."/>
            <person name="Lin M."/>
            <person name="Wu X.Y."/>
            <person name="Wu W.L."/>
            <person name="Chen Y.Y."/>
            <person name="Chang S.B."/>
            <person name="Sakamoto S."/>
            <person name="Ohme-Takagi M."/>
            <person name="Yagi M."/>
            <person name="Zeng S.J."/>
            <person name="Shen C.Y."/>
            <person name="Yeh C.M."/>
            <person name="Luo Y.B."/>
            <person name="Tsai W.C."/>
            <person name="Van de Peer Y."/>
            <person name="Liu Z.J."/>
        </authorList>
    </citation>
    <scope>NUCLEOTIDE SEQUENCE [LARGE SCALE GENOMIC DNA]</scope>
    <source>
        <tissue evidence="7">The whole plant</tissue>
    </source>
</reference>
<gene>
    <name evidence="7" type="primary">MAF1</name>
    <name evidence="7" type="ORF">MA16_Dca012783</name>
</gene>
<accession>A0A2I0V7S0</accession>
<feature type="domain" description="WPP" evidence="6">
    <location>
        <begin position="39"/>
        <end position="143"/>
    </location>
</feature>
<evidence type="ECO:0000256" key="1">
    <source>
        <dbReference type="ARBA" id="ARBA00004123"/>
    </source>
</evidence>
<protein>
    <submittedName>
        <fullName evidence="7">MFP1 attachment factor 1</fullName>
    </submittedName>
</protein>
<evidence type="ECO:0000256" key="3">
    <source>
        <dbReference type="ARBA" id="ARBA00022490"/>
    </source>
</evidence>
<keyword evidence="8" id="KW-1185">Reference proteome</keyword>
<comment type="subcellular location">
    <subcellularLocation>
        <location evidence="2">Cytoplasm</location>
    </subcellularLocation>
    <subcellularLocation>
        <location evidence="1">Nucleus</location>
    </subcellularLocation>
</comment>
<evidence type="ECO:0000256" key="5">
    <source>
        <dbReference type="SAM" id="MobiDB-lite"/>
    </source>
</evidence>
<dbReference type="EMBL" id="KZ504112">
    <property type="protein sequence ID" value="PKU59455.1"/>
    <property type="molecule type" value="Genomic_DNA"/>
</dbReference>